<evidence type="ECO:0000313" key="3">
    <source>
        <dbReference type="EMBL" id="MFC3636204.1"/>
    </source>
</evidence>
<dbReference type="InterPro" id="IPR036291">
    <property type="entry name" value="NAD(P)-bd_dom_sf"/>
</dbReference>
<name>A0ABV7UCT0_9HYPH</name>
<feature type="domain" description="CoA-binding" evidence="2">
    <location>
        <begin position="41"/>
        <end position="137"/>
    </location>
</feature>
<dbReference type="PANTHER" id="PTHR33303">
    <property type="entry name" value="CYTOPLASMIC PROTEIN-RELATED"/>
    <property type="match status" value="1"/>
</dbReference>
<dbReference type="Gene3D" id="3.40.50.720">
    <property type="entry name" value="NAD(P)-binding Rossmann-like Domain"/>
    <property type="match status" value="1"/>
</dbReference>
<dbReference type="RefSeq" id="WP_191317685.1">
    <property type="nucleotide sequence ID" value="NZ_BNCG01000001.1"/>
</dbReference>
<keyword evidence="4" id="KW-1185">Reference proteome</keyword>
<reference evidence="4" key="1">
    <citation type="journal article" date="2019" name="Int. J. Syst. Evol. Microbiol.">
        <title>The Global Catalogue of Microorganisms (GCM) 10K type strain sequencing project: providing services to taxonomists for standard genome sequencing and annotation.</title>
        <authorList>
            <consortium name="The Broad Institute Genomics Platform"/>
            <consortium name="The Broad Institute Genome Sequencing Center for Infectious Disease"/>
            <person name="Wu L."/>
            <person name="Ma J."/>
        </authorList>
    </citation>
    <scope>NUCLEOTIDE SEQUENCE [LARGE SCALE GENOMIC DNA]</scope>
    <source>
        <strain evidence="4">KCTC 42282</strain>
    </source>
</reference>
<gene>
    <name evidence="3" type="ORF">ACFONL_02230</name>
</gene>
<dbReference type="SUPFAM" id="SSF51735">
    <property type="entry name" value="NAD(P)-binding Rossmann-fold domains"/>
    <property type="match status" value="1"/>
</dbReference>
<sequence length="208" mass="21724">MTRHPGEAPDTPPLPGASSAPHGADAARPLAYADDLIRSILTGVKSIAIVGASSNTVRPSWIVTNYMAKRGYKVWAVNPGLAGTGIAGCPVVASLRDLPEPVDMVDIFRNSAAAGAIVDEALALPAPPKVIWMQLTVRNDAAAAKAEARGCTVIMDRCPKIEYGRLSGEISWNGVNSRVLSSKRRVNAGGNVQRMTLGAAGPSFRGRG</sequence>
<dbReference type="InterPro" id="IPR003781">
    <property type="entry name" value="CoA-bd"/>
</dbReference>
<proteinExistence type="predicted"/>
<accession>A0ABV7UCT0</accession>
<evidence type="ECO:0000313" key="4">
    <source>
        <dbReference type="Proteomes" id="UP001595704"/>
    </source>
</evidence>
<comment type="caution">
    <text evidence="3">The sequence shown here is derived from an EMBL/GenBank/DDBJ whole genome shotgun (WGS) entry which is preliminary data.</text>
</comment>
<dbReference type="Pfam" id="PF13380">
    <property type="entry name" value="CoA_binding_2"/>
    <property type="match status" value="1"/>
</dbReference>
<evidence type="ECO:0000256" key="1">
    <source>
        <dbReference type="SAM" id="MobiDB-lite"/>
    </source>
</evidence>
<dbReference type="EMBL" id="JBHRYC010000023">
    <property type="protein sequence ID" value="MFC3636204.1"/>
    <property type="molecule type" value="Genomic_DNA"/>
</dbReference>
<dbReference type="Proteomes" id="UP001595704">
    <property type="component" value="Unassembled WGS sequence"/>
</dbReference>
<dbReference type="PANTHER" id="PTHR33303:SF2">
    <property type="entry name" value="COA-BINDING DOMAIN-CONTAINING PROTEIN"/>
    <property type="match status" value="1"/>
</dbReference>
<protein>
    <submittedName>
        <fullName evidence="3">CoA-binding protein</fullName>
    </submittedName>
</protein>
<organism evidence="3 4">
    <name type="scientific">Camelimonas fluminis</name>
    <dbReference type="NCBI Taxonomy" id="1576911"/>
    <lineage>
        <taxon>Bacteria</taxon>
        <taxon>Pseudomonadati</taxon>
        <taxon>Pseudomonadota</taxon>
        <taxon>Alphaproteobacteria</taxon>
        <taxon>Hyphomicrobiales</taxon>
        <taxon>Chelatococcaceae</taxon>
        <taxon>Camelimonas</taxon>
    </lineage>
</organism>
<dbReference type="SMART" id="SM00881">
    <property type="entry name" value="CoA_binding"/>
    <property type="match status" value="1"/>
</dbReference>
<feature type="region of interest" description="Disordered" evidence="1">
    <location>
        <begin position="1"/>
        <end position="23"/>
    </location>
</feature>
<evidence type="ECO:0000259" key="2">
    <source>
        <dbReference type="SMART" id="SM00881"/>
    </source>
</evidence>